<gene>
    <name evidence="1" type="ORF">GWK47_015268</name>
</gene>
<reference evidence="1" key="1">
    <citation type="submission" date="2020-07" db="EMBL/GenBank/DDBJ databases">
        <title>The High-quality genome of the commercially important snow crab, Chionoecetes opilio.</title>
        <authorList>
            <person name="Jeong J.-H."/>
            <person name="Ryu S."/>
        </authorList>
    </citation>
    <scope>NUCLEOTIDE SEQUENCE</scope>
    <source>
        <strain evidence="1">MADBK_172401_WGS</strain>
        <tissue evidence="1">Digestive gland</tissue>
    </source>
</reference>
<dbReference type="EMBL" id="JACEEZ010021023">
    <property type="protein sequence ID" value="KAG0713852.1"/>
    <property type="molecule type" value="Genomic_DNA"/>
</dbReference>
<accession>A0A8J5CN14</accession>
<dbReference type="Proteomes" id="UP000770661">
    <property type="component" value="Unassembled WGS sequence"/>
</dbReference>
<name>A0A8J5CN14_CHIOP</name>
<evidence type="ECO:0000313" key="1">
    <source>
        <dbReference type="EMBL" id="KAG0713852.1"/>
    </source>
</evidence>
<comment type="caution">
    <text evidence="1">The sequence shown here is derived from an EMBL/GenBank/DDBJ whole genome shotgun (WGS) entry which is preliminary data.</text>
</comment>
<dbReference type="AlphaFoldDB" id="A0A8J5CN14"/>
<evidence type="ECO:0000313" key="2">
    <source>
        <dbReference type="Proteomes" id="UP000770661"/>
    </source>
</evidence>
<protein>
    <submittedName>
        <fullName evidence="1">Uncharacterized protein</fullName>
    </submittedName>
</protein>
<organism evidence="1 2">
    <name type="scientific">Chionoecetes opilio</name>
    <name type="common">Atlantic snow crab</name>
    <name type="synonym">Cancer opilio</name>
    <dbReference type="NCBI Taxonomy" id="41210"/>
    <lineage>
        <taxon>Eukaryota</taxon>
        <taxon>Metazoa</taxon>
        <taxon>Ecdysozoa</taxon>
        <taxon>Arthropoda</taxon>
        <taxon>Crustacea</taxon>
        <taxon>Multicrustacea</taxon>
        <taxon>Malacostraca</taxon>
        <taxon>Eumalacostraca</taxon>
        <taxon>Eucarida</taxon>
        <taxon>Decapoda</taxon>
        <taxon>Pleocyemata</taxon>
        <taxon>Brachyura</taxon>
        <taxon>Eubrachyura</taxon>
        <taxon>Majoidea</taxon>
        <taxon>Majidae</taxon>
        <taxon>Chionoecetes</taxon>
    </lineage>
</organism>
<proteinExistence type="predicted"/>
<sequence>MGPTELPPTLLNNRDTLLQEWDASGFNHKPTRRTTYKELAGALQSSLLVRGRCPEGEGSGDAGRHAPRVPTYAAKNLRCSPPNWGSFCSPRELSQPPWFTFFVAVRST</sequence>
<keyword evidence="2" id="KW-1185">Reference proteome</keyword>